<gene>
    <name evidence="1" type="ORF">O6H91_12G015400</name>
</gene>
<reference evidence="2" key="1">
    <citation type="journal article" date="2024" name="Proc. Natl. Acad. Sci. U.S.A.">
        <title>Extraordinary preservation of gene collinearity over three hundred million years revealed in homosporous lycophytes.</title>
        <authorList>
            <person name="Li C."/>
            <person name="Wickell D."/>
            <person name="Kuo L.Y."/>
            <person name="Chen X."/>
            <person name="Nie B."/>
            <person name="Liao X."/>
            <person name="Peng D."/>
            <person name="Ji J."/>
            <person name="Jenkins J."/>
            <person name="Williams M."/>
            <person name="Shu S."/>
            <person name="Plott C."/>
            <person name="Barry K."/>
            <person name="Rajasekar S."/>
            <person name="Grimwood J."/>
            <person name="Han X."/>
            <person name="Sun S."/>
            <person name="Hou Z."/>
            <person name="He W."/>
            <person name="Dai G."/>
            <person name="Sun C."/>
            <person name="Schmutz J."/>
            <person name="Leebens-Mack J.H."/>
            <person name="Li F.W."/>
            <person name="Wang L."/>
        </authorList>
    </citation>
    <scope>NUCLEOTIDE SEQUENCE [LARGE SCALE GENOMIC DNA]</scope>
    <source>
        <strain evidence="2">cv. PW_Plant_1</strain>
    </source>
</reference>
<dbReference type="EMBL" id="CM055103">
    <property type="protein sequence ID" value="KAJ7535032.1"/>
    <property type="molecule type" value="Genomic_DNA"/>
</dbReference>
<protein>
    <submittedName>
        <fullName evidence="1">Uncharacterized protein</fullName>
    </submittedName>
</protein>
<sequence length="376" mass="43535">MMQSQLQCQWQSQLSHHYDVPNSPADWVLLGAAIAATLPFLFANAVIIAYRRRTYFRALGGVDLILGSSLSGLIWLGSSFVVNQHFYRDRFIFSVCPLWSFWLYLAFGFCFWLVCLTMRLHRMQTLWIEGPEQERQSQLRAWTVLIPLFMIPVIVFCIVATIMKISHFETANENSLSPSHSFRSCSYKKNWSRATFLTLPPLYISVVLFYLYKLRGKTECMLMTEYKHTCEYLCMTIVIYFLNGVLYLTHGQERAAGRCFLTFCVCSMVFFDFWLHMGWPVFLCLFRPKSEMDKFEEKSGARVLFALASMRTTRGVPSFTIPSSEGAMLEAISAAITEVDSYKAKKEELEKEQMELLARIQEFGKELGYSTYNKLL</sequence>
<evidence type="ECO:0000313" key="2">
    <source>
        <dbReference type="Proteomes" id="UP001162992"/>
    </source>
</evidence>
<accession>A0ACC2BZ26</accession>
<comment type="caution">
    <text evidence="1">The sequence shown here is derived from an EMBL/GenBank/DDBJ whole genome shotgun (WGS) entry which is preliminary data.</text>
</comment>
<keyword evidence="2" id="KW-1185">Reference proteome</keyword>
<evidence type="ECO:0000313" key="1">
    <source>
        <dbReference type="EMBL" id="KAJ7535032.1"/>
    </source>
</evidence>
<dbReference type="Proteomes" id="UP001162992">
    <property type="component" value="Chromosome 12"/>
</dbReference>
<organism evidence="1 2">
    <name type="scientific">Diphasiastrum complanatum</name>
    <name type="common">Issler's clubmoss</name>
    <name type="synonym">Lycopodium complanatum</name>
    <dbReference type="NCBI Taxonomy" id="34168"/>
    <lineage>
        <taxon>Eukaryota</taxon>
        <taxon>Viridiplantae</taxon>
        <taxon>Streptophyta</taxon>
        <taxon>Embryophyta</taxon>
        <taxon>Tracheophyta</taxon>
        <taxon>Lycopodiopsida</taxon>
        <taxon>Lycopodiales</taxon>
        <taxon>Lycopodiaceae</taxon>
        <taxon>Lycopodioideae</taxon>
        <taxon>Diphasiastrum</taxon>
    </lineage>
</organism>
<proteinExistence type="predicted"/>
<name>A0ACC2BZ26_DIPCM</name>